<accession>A0AAV4LYX5</accession>
<dbReference type="GeneID" id="94196311"/>
<dbReference type="RefSeq" id="XP_067716899.1">
    <property type="nucleotide sequence ID" value="XM_067860798.1"/>
</dbReference>
<dbReference type="EMBL" id="BPLF01000003">
    <property type="protein sequence ID" value="GIX64830.1"/>
    <property type="molecule type" value="Genomic_DNA"/>
</dbReference>
<proteinExistence type="predicted"/>
<evidence type="ECO:0000256" key="1">
    <source>
        <dbReference type="SAM" id="MobiDB-lite"/>
    </source>
</evidence>
<dbReference type="Proteomes" id="UP001497744">
    <property type="component" value="Unassembled WGS sequence"/>
</dbReference>
<sequence length="557" mass="62452">MMKMGFFTFTPGLGAAAAAPARAAARFRDGVDLVEEDNARRRRPRLVEQLTDVGLGLPEPHGEQLRPLDGYEVGVALVRNGLGQQRLAAPGRAIEEHALARGLPELPELLRMLHRVLDRLDQLLLDLLEAAHVVPRRLRDLHPALAQRRRVAYGHSLGEVAVLYHELVEHRGRDLVLELQHVHGGQVLADAAHGRLEAELRQVSPDVAVALLCDFPERYVGAEPHAARLDLQNLVPLLLVAGGDLDLAVEAAEAAQRRVNGVDAIGSGEHDHVFARRDAVHERQQLADDAPLELAGALLALGGDGVDLVDEDDRGRVLRGLLERPPQFGLGLAHVVRHDLWPVYDHAVRPSLRRDRPGDERLAGPRRPVQYDPLRRRDPHRLVHLRVQQRQLDELPDLGELFVHAADLVVPQLAVRAVVLLARERRPRAVQHALTRDQPRLRVGDAAVVAVERLDCHHLELHCEAAGFLVVVGKQRQRRFAAVLELHVERQVVPQADWAPPAHRHFAAEEVERDLHQHLGQRRLRGGWHLGEDRRHRVLERQQLHQLGLRHVDQHVH</sequence>
<feature type="compositionally biased region" description="Basic and acidic residues" evidence="1">
    <location>
        <begin position="352"/>
        <end position="363"/>
    </location>
</feature>
<name>A0AAV4LYX5_BABCB</name>
<keyword evidence="3" id="KW-1185">Reference proteome</keyword>
<gene>
    <name evidence="2" type="ORF">BcabD6B2_42650</name>
</gene>
<reference evidence="2 3" key="1">
    <citation type="submission" date="2021-06" db="EMBL/GenBank/DDBJ databases">
        <title>Genome sequence of Babesia caballi.</title>
        <authorList>
            <person name="Yamagishi J."/>
            <person name="Kidaka T."/>
            <person name="Ochi A."/>
        </authorList>
    </citation>
    <scope>NUCLEOTIDE SEQUENCE [LARGE SCALE GENOMIC DNA]</scope>
    <source>
        <strain evidence="2">USDA-D6B2</strain>
    </source>
</reference>
<evidence type="ECO:0000313" key="3">
    <source>
        <dbReference type="Proteomes" id="UP001497744"/>
    </source>
</evidence>
<organism evidence="2 3">
    <name type="scientific">Babesia caballi</name>
    <dbReference type="NCBI Taxonomy" id="5871"/>
    <lineage>
        <taxon>Eukaryota</taxon>
        <taxon>Sar</taxon>
        <taxon>Alveolata</taxon>
        <taxon>Apicomplexa</taxon>
        <taxon>Aconoidasida</taxon>
        <taxon>Piroplasmida</taxon>
        <taxon>Babesiidae</taxon>
        <taxon>Babesia</taxon>
    </lineage>
</organism>
<evidence type="ECO:0000313" key="2">
    <source>
        <dbReference type="EMBL" id="GIX64830.1"/>
    </source>
</evidence>
<comment type="caution">
    <text evidence="2">The sequence shown here is derived from an EMBL/GenBank/DDBJ whole genome shotgun (WGS) entry which is preliminary data.</text>
</comment>
<feature type="region of interest" description="Disordered" evidence="1">
    <location>
        <begin position="352"/>
        <end position="373"/>
    </location>
</feature>
<dbReference type="AlphaFoldDB" id="A0AAV4LYX5"/>
<protein>
    <submittedName>
        <fullName evidence="2">Uncharacterized protein</fullName>
    </submittedName>
</protein>